<evidence type="ECO:0000313" key="11">
    <source>
        <dbReference type="Proteomes" id="UP001362899"/>
    </source>
</evidence>
<dbReference type="InterPro" id="IPR032319">
    <property type="entry name" value="CLP1_P"/>
</dbReference>
<evidence type="ECO:0000256" key="6">
    <source>
        <dbReference type="ARBA" id="ARBA00022777"/>
    </source>
</evidence>
<dbReference type="InterPro" id="IPR045116">
    <property type="entry name" value="Clp1/Grc3"/>
</dbReference>
<organism evidence="10 11">
    <name type="scientific">Starmerella bacillaris</name>
    <name type="common">Yeast</name>
    <name type="synonym">Candida zemplinina</name>
    <dbReference type="NCBI Taxonomy" id="1247836"/>
    <lineage>
        <taxon>Eukaryota</taxon>
        <taxon>Fungi</taxon>
        <taxon>Dikarya</taxon>
        <taxon>Ascomycota</taxon>
        <taxon>Saccharomycotina</taxon>
        <taxon>Dipodascomycetes</taxon>
        <taxon>Dipodascales</taxon>
        <taxon>Trichomonascaceae</taxon>
        <taxon>Starmerella</taxon>
    </lineage>
</organism>
<evidence type="ECO:0000256" key="5">
    <source>
        <dbReference type="ARBA" id="ARBA00022741"/>
    </source>
</evidence>
<dbReference type="PANTHER" id="PTHR12755:SF3">
    <property type="entry name" value="POLYNUCLEOTIDE 5'-HYDROXYL-KINASE NOL9"/>
    <property type="match status" value="1"/>
</dbReference>
<dbReference type="Pfam" id="PF16575">
    <property type="entry name" value="CLP1_P"/>
    <property type="match status" value="1"/>
</dbReference>
<evidence type="ECO:0000256" key="1">
    <source>
        <dbReference type="ARBA" id="ARBA00011003"/>
    </source>
</evidence>
<evidence type="ECO:0000256" key="7">
    <source>
        <dbReference type="ARBA" id="ARBA00022840"/>
    </source>
</evidence>
<accession>A0AAV5RPX6</accession>
<dbReference type="SUPFAM" id="SSF52540">
    <property type="entry name" value="P-loop containing nucleoside triphosphate hydrolases"/>
    <property type="match status" value="1"/>
</dbReference>
<feature type="region of interest" description="Disordered" evidence="8">
    <location>
        <begin position="316"/>
        <end position="337"/>
    </location>
</feature>
<dbReference type="PANTHER" id="PTHR12755">
    <property type="entry name" value="CLEAVAGE/POLYADENYLATION FACTOR IA SUBUNIT CLP1P"/>
    <property type="match status" value="1"/>
</dbReference>
<dbReference type="InterPro" id="IPR027417">
    <property type="entry name" value="P-loop_NTPase"/>
</dbReference>
<dbReference type="GO" id="GO:0000448">
    <property type="term" value="P:cleavage in ITS2 between 5.8S rRNA and LSU-rRNA of tricistronic rRNA transcript (SSU-rRNA, 5.8S rRNA, LSU-rRNA)"/>
    <property type="evidence" value="ECO:0007669"/>
    <property type="project" value="TreeGrafter"/>
</dbReference>
<keyword evidence="5" id="KW-0547">Nucleotide-binding</keyword>
<dbReference type="EMBL" id="BTGC01000008">
    <property type="protein sequence ID" value="GMM53172.1"/>
    <property type="molecule type" value="Genomic_DNA"/>
</dbReference>
<evidence type="ECO:0000256" key="4">
    <source>
        <dbReference type="ARBA" id="ARBA00022679"/>
    </source>
</evidence>
<dbReference type="Gene3D" id="3.40.50.300">
    <property type="entry name" value="P-loop containing nucleotide triphosphate hydrolases"/>
    <property type="match status" value="1"/>
</dbReference>
<keyword evidence="11" id="KW-1185">Reference proteome</keyword>
<dbReference type="GO" id="GO:0005634">
    <property type="term" value="C:nucleus"/>
    <property type="evidence" value="ECO:0007669"/>
    <property type="project" value="TreeGrafter"/>
</dbReference>
<gene>
    <name evidence="10" type="ORF">DASB73_041350</name>
</gene>
<protein>
    <recommendedName>
        <fullName evidence="3">Polynucleotide 5'-hydroxyl-kinase GRC3</fullName>
    </recommendedName>
    <alternativeName>
        <fullName evidence="2">Polynucleotide 5'-hydroxyl-kinase grc3</fullName>
    </alternativeName>
</protein>
<dbReference type="GO" id="GO:0005524">
    <property type="term" value="F:ATP binding"/>
    <property type="evidence" value="ECO:0007669"/>
    <property type="project" value="UniProtKB-KW"/>
</dbReference>
<dbReference type="Proteomes" id="UP001362899">
    <property type="component" value="Unassembled WGS sequence"/>
</dbReference>
<comment type="similarity">
    <text evidence="1">Belongs to the Clp1 family. NOL9/GRC3 subfamily.</text>
</comment>
<keyword evidence="7" id="KW-0067">ATP-binding</keyword>
<feature type="domain" description="Clp1 P-loop" evidence="9">
    <location>
        <begin position="160"/>
        <end position="318"/>
    </location>
</feature>
<comment type="caution">
    <text evidence="10">The sequence shown here is derived from an EMBL/GenBank/DDBJ whole genome shotgun (WGS) entry which is preliminary data.</text>
</comment>
<name>A0AAV5RPX6_STABA</name>
<evidence type="ECO:0000259" key="9">
    <source>
        <dbReference type="Pfam" id="PF16575"/>
    </source>
</evidence>
<keyword evidence="4" id="KW-0808">Transferase</keyword>
<evidence type="ECO:0000256" key="3">
    <source>
        <dbReference type="ARBA" id="ARBA00019824"/>
    </source>
</evidence>
<evidence type="ECO:0000256" key="8">
    <source>
        <dbReference type="SAM" id="MobiDB-lite"/>
    </source>
</evidence>
<keyword evidence="6" id="KW-0418">Kinase</keyword>
<reference evidence="10 11" key="1">
    <citation type="journal article" date="2023" name="Elife">
        <title>Identification of key yeast species and microbe-microbe interactions impacting larval growth of Drosophila in the wild.</title>
        <authorList>
            <person name="Mure A."/>
            <person name="Sugiura Y."/>
            <person name="Maeda R."/>
            <person name="Honda K."/>
            <person name="Sakurai N."/>
            <person name="Takahashi Y."/>
            <person name="Watada M."/>
            <person name="Katoh T."/>
            <person name="Gotoh A."/>
            <person name="Gotoh Y."/>
            <person name="Taniguchi I."/>
            <person name="Nakamura K."/>
            <person name="Hayashi T."/>
            <person name="Katayama T."/>
            <person name="Uemura T."/>
            <person name="Hattori Y."/>
        </authorList>
    </citation>
    <scope>NUCLEOTIDE SEQUENCE [LARGE SCALE GENOMIC DNA]</scope>
    <source>
        <strain evidence="10 11">SB-73</strain>
    </source>
</reference>
<proteinExistence type="inferred from homology"/>
<dbReference type="AlphaFoldDB" id="A0AAV5RPX6"/>
<evidence type="ECO:0000256" key="2">
    <source>
        <dbReference type="ARBA" id="ARBA00018706"/>
    </source>
</evidence>
<sequence>MQSAFKSLNKVGSTFSCESFAGSLYFGLGSDNLVLSGNYQFKVIRGLVDFCGITLTSGSQIYDASSPVAPFPVFKAVYNQIDEPLNQEECDGMAHLLEPYPSIIRVWQSDHVPDVSSIAPPYKSLWHYLRRVENQDAPLLTIPKSWQEVDHTVPSIVIVGPKNSGKSNLCKYICNRQYMSPQNNRTYYLELDPGQPEYTPPGFLSLHEIKQLNFSSGYTHPQFINVVKSHYLGYVSPMETPDRYLDMCQELLGTFRSISRSGDQLIVNTTGWTKGLGLELNQEIIAMVDPYIVLHLGPQDSFANVVVLERIEPQNLQNEPKSSNDAETGDTSLEKITSNTTITSGGFSSAELRNLQHMIYFHSHDLSHITEWDPFEVSLGTSIGIYAFAVLDSEGINLKSDLGICVEGTIVSINILDREETGLDPVALNSHDANNIWSQSHAIGLAVVQYLDLVTNTVRLLTPVDPVAHDLPNKQVILCRGRVQLPIWDFQNRKFSDSPWIIANKQPGIGSTYTRFRRNIQR</sequence>
<evidence type="ECO:0000313" key="10">
    <source>
        <dbReference type="EMBL" id="GMM53172.1"/>
    </source>
</evidence>
<dbReference type="GO" id="GO:0051731">
    <property type="term" value="F:polynucleotide 5'-hydroxyl-kinase activity"/>
    <property type="evidence" value="ECO:0007669"/>
    <property type="project" value="InterPro"/>
</dbReference>